<comment type="caution">
    <text evidence="1">The sequence shown here is derived from an EMBL/GenBank/DDBJ whole genome shotgun (WGS) entry which is preliminary data.</text>
</comment>
<name>A0ABR8AM05_9CYAN</name>
<dbReference type="EMBL" id="JACJQH010000119">
    <property type="protein sequence ID" value="MBD2200829.1"/>
    <property type="molecule type" value="Genomic_DNA"/>
</dbReference>
<protein>
    <submittedName>
        <fullName evidence="1">Uncharacterized protein</fullName>
    </submittedName>
</protein>
<proteinExistence type="predicted"/>
<evidence type="ECO:0000313" key="1">
    <source>
        <dbReference type="EMBL" id="MBD2200829.1"/>
    </source>
</evidence>
<organism evidence="1 2">
    <name type="scientific">Calothrix parietina FACHB-288</name>
    <dbReference type="NCBI Taxonomy" id="2692896"/>
    <lineage>
        <taxon>Bacteria</taxon>
        <taxon>Bacillati</taxon>
        <taxon>Cyanobacteriota</taxon>
        <taxon>Cyanophyceae</taxon>
        <taxon>Nostocales</taxon>
        <taxon>Calotrichaceae</taxon>
        <taxon>Calothrix</taxon>
    </lineage>
</organism>
<reference evidence="1 2" key="1">
    <citation type="journal article" date="2020" name="ISME J.">
        <title>Comparative genomics reveals insights into cyanobacterial evolution and habitat adaptation.</title>
        <authorList>
            <person name="Chen M.Y."/>
            <person name="Teng W.K."/>
            <person name="Zhao L."/>
            <person name="Hu C.X."/>
            <person name="Zhou Y.K."/>
            <person name="Han B.P."/>
            <person name="Song L.R."/>
            <person name="Shu W.S."/>
        </authorList>
    </citation>
    <scope>NUCLEOTIDE SEQUENCE [LARGE SCALE GENOMIC DNA]</scope>
    <source>
        <strain evidence="1 2">FACHB-288</strain>
    </source>
</reference>
<dbReference type="Proteomes" id="UP000658514">
    <property type="component" value="Unassembled WGS sequence"/>
</dbReference>
<gene>
    <name evidence="1" type="ORF">H6G24_36220</name>
</gene>
<keyword evidence="2" id="KW-1185">Reference proteome</keyword>
<sequence>MMPEIKLGLGNPPQPIYLYVKKLEVDGWIYAWYNCEIEQDKKIPVSQRALTGYVLELRLTDKDFKGKDNLKLDIVVQADEIYIVRSGIETNFAKSFLLAASVVKDFTQPLIIVATPGDENSVFCNLYDALTKTKIRREWNPNADWGAIIRDVQSKLTLTSDSVDYAQSVQPQSNPKQTTVTSAIHPQDLRIKQIRKLLNYPLDLIKEWLHFQDVSSPSELHHSKVDELVKTMCIAWASDKFDHPNHAANSYQKYVVNAVVDGVDELQAIKGWMQQVQQQTVAKMV</sequence>
<evidence type="ECO:0000313" key="2">
    <source>
        <dbReference type="Proteomes" id="UP000658514"/>
    </source>
</evidence>
<accession>A0ABR8AM05</accession>